<feature type="region of interest" description="Disordered" evidence="1">
    <location>
        <begin position="66"/>
        <end position="87"/>
    </location>
</feature>
<protein>
    <submittedName>
        <fullName evidence="2">Uncharacterized protein</fullName>
    </submittedName>
</protein>
<gene>
    <name evidence="2" type="ORF">C4D60_Mb08t26760</name>
</gene>
<evidence type="ECO:0000313" key="3">
    <source>
        <dbReference type="Proteomes" id="UP000317650"/>
    </source>
</evidence>
<reference evidence="2 3" key="1">
    <citation type="journal article" date="2019" name="Nat. Plants">
        <title>Genome sequencing of Musa balbisiana reveals subgenome evolution and function divergence in polyploid bananas.</title>
        <authorList>
            <person name="Yao X."/>
        </authorList>
    </citation>
    <scope>NUCLEOTIDE SEQUENCE [LARGE SCALE GENOMIC DNA]</scope>
    <source>
        <strain evidence="3">cv. DH-PKW</strain>
        <tissue evidence="2">Leaves</tissue>
    </source>
</reference>
<evidence type="ECO:0000256" key="1">
    <source>
        <dbReference type="SAM" id="MobiDB-lite"/>
    </source>
</evidence>
<organism evidence="2 3">
    <name type="scientific">Musa balbisiana</name>
    <name type="common">Banana</name>
    <dbReference type="NCBI Taxonomy" id="52838"/>
    <lineage>
        <taxon>Eukaryota</taxon>
        <taxon>Viridiplantae</taxon>
        <taxon>Streptophyta</taxon>
        <taxon>Embryophyta</taxon>
        <taxon>Tracheophyta</taxon>
        <taxon>Spermatophyta</taxon>
        <taxon>Magnoliopsida</taxon>
        <taxon>Liliopsida</taxon>
        <taxon>Zingiberales</taxon>
        <taxon>Musaceae</taxon>
        <taxon>Musa</taxon>
    </lineage>
</organism>
<comment type="caution">
    <text evidence="2">The sequence shown here is derived from an EMBL/GenBank/DDBJ whole genome shotgun (WGS) entry which is preliminary data.</text>
</comment>
<sequence length="87" mass="9259">MDGSFDLIHLTVESIGSRDANARIDVTEKPPPHEELATARSARQGGDGAINALIISSAVHLTATVTGRRRSRQTEGGSYMSPISTRV</sequence>
<dbReference type="Proteomes" id="UP000317650">
    <property type="component" value="Chromosome 8"/>
</dbReference>
<dbReference type="AlphaFoldDB" id="A0A4S8K6Q3"/>
<evidence type="ECO:0000313" key="2">
    <source>
        <dbReference type="EMBL" id="THU70606.1"/>
    </source>
</evidence>
<proteinExistence type="predicted"/>
<accession>A0A4S8K6Q3</accession>
<dbReference type="EMBL" id="PYDT01000002">
    <property type="protein sequence ID" value="THU70606.1"/>
    <property type="molecule type" value="Genomic_DNA"/>
</dbReference>
<keyword evidence="3" id="KW-1185">Reference proteome</keyword>
<name>A0A4S8K6Q3_MUSBA</name>